<name>A0ABV7WTU6_9GAMM</name>
<keyword evidence="1" id="KW-0472">Membrane</keyword>
<dbReference type="EMBL" id="JBHRYN010000012">
    <property type="protein sequence ID" value="MFC3702269.1"/>
    <property type="molecule type" value="Genomic_DNA"/>
</dbReference>
<dbReference type="Proteomes" id="UP001595710">
    <property type="component" value="Unassembled WGS sequence"/>
</dbReference>
<proteinExistence type="predicted"/>
<feature type="transmembrane region" description="Helical" evidence="1">
    <location>
        <begin position="65"/>
        <end position="93"/>
    </location>
</feature>
<keyword evidence="1" id="KW-0812">Transmembrane</keyword>
<feature type="transmembrane region" description="Helical" evidence="1">
    <location>
        <begin position="113"/>
        <end position="132"/>
    </location>
</feature>
<evidence type="ECO:0000313" key="2">
    <source>
        <dbReference type="EMBL" id="MFC3702269.1"/>
    </source>
</evidence>
<evidence type="ECO:0000256" key="1">
    <source>
        <dbReference type="SAM" id="Phobius"/>
    </source>
</evidence>
<feature type="transmembrane region" description="Helical" evidence="1">
    <location>
        <begin position="20"/>
        <end position="44"/>
    </location>
</feature>
<sequence>MFAVLFMKEMDPFYQNISSFPTVIFTIIFVLMLLYWVIAVLGLVDIGFLDFGLPEVEGSTETVNVLAGLFLKFGLNGVPVTVVLTLVSMFGWLISYYADHYLLMPYTSGVVEFLLGGVVLFVSLLLSALISAQVIKPLRKLFNEATTTNSSKILGQTLVVKTLRVDAGFGEAHLNDGGAGLVLKVRANGEEKFKKGDRVVAYEYLKDKNVYRVISEDEFLGNS</sequence>
<keyword evidence="1" id="KW-1133">Transmembrane helix</keyword>
<protein>
    <submittedName>
        <fullName evidence="2">DUF1449 domain-containing protein</fullName>
    </submittedName>
</protein>
<reference evidence="3" key="1">
    <citation type="journal article" date="2019" name="Int. J. Syst. Evol. Microbiol.">
        <title>The Global Catalogue of Microorganisms (GCM) 10K type strain sequencing project: providing services to taxonomists for standard genome sequencing and annotation.</title>
        <authorList>
            <consortium name="The Broad Institute Genomics Platform"/>
            <consortium name="The Broad Institute Genome Sequencing Center for Infectious Disease"/>
            <person name="Wu L."/>
            <person name="Ma J."/>
        </authorList>
    </citation>
    <scope>NUCLEOTIDE SEQUENCE [LARGE SCALE GENOMIC DNA]</scope>
    <source>
        <strain evidence="3">CECT 8288</strain>
    </source>
</reference>
<organism evidence="2 3">
    <name type="scientific">Reinekea marina</name>
    <dbReference type="NCBI Taxonomy" id="1310421"/>
    <lineage>
        <taxon>Bacteria</taxon>
        <taxon>Pseudomonadati</taxon>
        <taxon>Pseudomonadota</taxon>
        <taxon>Gammaproteobacteria</taxon>
        <taxon>Oceanospirillales</taxon>
        <taxon>Saccharospirillaceae</taxon>
        <taxon>Reinekea</taxon>
    </lineage>
</organism>
<dbReference type="RefSeq" id="WP_290281419.1">
    <property type="nucleotide sequence ID" value="NZ_JAUFQI010000001.1"/>
</dbReference>
<accession>A0ABV7WTU6</accession>
<gene>
    <name evidence="2" type="ORF">ACFOND_11505</name>
</gene>
<comment type="caution">
    <text evidence="2">The sequence shown here is derived from an EMBL/GenBank/DDBJ whole genome shotgun (WGS) entry which is preliminary data.</text>
</comment>
<keyword evidence="3" id="KW-1185">Reference proteome</keyword>
<evidence type="ECO:0000313" key="3">
    <source>
        <dbReference type="Proteomes" id="UP001595710"/>
    </source>
</evidence>